<evidence type="ECO:0000313" key="2">
    <source>
        <dbReference type="Proteomes" id="UP000250572"/>
    </source>
</evidence>
<keyword evidence="2" id="KW-1185">Reference proteome</keyword>
<proteinExistence type="predicted"/>
<dbReference type="STRING" id="33528.ENSGAFP00000022419"/>
<dbReference type="PANTHER" id="PTHR11905:SF14">
    <property type="entry name" value="DISINTEGRIN AND METALLOPROTEINASE DOMAIN-CONTAINING PROTEIN 22"/>
    <property type="match status" value="1"/>
</dbReference>
<protein>
    <submittedName>
        <fullName evidence="1">Uncharacterized protein</fullName>
    </submittedName>
</protein>
<accession>A0A315VLG4</accession>
<comment type="caution">
    <text evidence="1">The sequence shown here is derived from an EMBL/GenBank/DDBJ whole genome shotgun (WGS) entry which is preliminary data.</text>
</comment>
<name>A0A315VLG4_GAMAF</name>
<reference evidence="1 2" key="1">
    <citation type="journal article" date="2018" name="G3 (Bethesda)">
        <title>A High-Quality Reference Genome for the Invasive Mosquitofish Gambusia affinis Using a Chicago Library.</title>
        <authorList>
            <person name="Hoffberg S.L."/>
            <person name="Troendle N.J."/>
            <person name="Glenn T.C."/>
            <person name="Mahmud O."/>
            <person name="Louha S."/>
            <person name="Chalopin D."/>
            <person name="Bennetzen J.L."/>
            <person name="Mauricio R."/>
        </authorList>
    </citation>
    <scope>NUCLEOTIDE SEQUENCE [LARGE SCALE GENOMIC DNA]</scope>
    <source>
        <strain evidence="1">NE01/NJP1002.9</strain>
        <tissue evidence="1">Muscle</tissue>
    </source>
</reference>
<gene>
    <name evidence="1" type="ORF">CCH79_00011015</name>
</gene>
<dbReference type="PANTHER" id="PTHR11905">
    <property type="entry name" value="ADAM A DISINTEGRIN AND METALLOPROTEASE DOMAIN"/>
    <property type="match status" value="1"/>
</dbReference>
<dbReference type="EMBL" id="NHOQ01001560">
    <property type="protein sequence ID" value="PWA23810.1"/>
    <property type="molecule type" value="Genomic_DNA"/>
</dbReference>
<sequence>MTKNSNKQSENLAALLSGRLKLTTGSNRKYEDLTVNSKNNKCHSDVDETRRTLMLEDVTRRRTRQTHGDTEVEQKVQYDRKRRDSGIGGEHCYYQGRVRDAPRSFAALSTCHGLHGMFFDGNHTYMIEPGGQANNSKWKQKASTGDERVMIGKECADGGLVAFFWVGGVALGAK</sequence>
<evidence type="ECO:0000313" key="1">
    <source>
        <dbReference type="EMBL" id="PWA23810.1"/>
    </source>
</evidence>
<dbReference type="AlphaFoldDB" id="A0A315VLG4"/>
<dbReference type="Proteomes" id="UP000250572">
    <property type="component" value="Unassembled WGS sequence"/>
</dbReference>
<dbReference type="GO" id="GO:0098839">
    <property type="term" value="C:postsynaptic density membrane"/>
    <property type="evidence" value="ECO:0007669"/>
    <property type="project" value="TreeGrafter"/>
</dbReference>
<organism evidence="1 2">
    <name type="scientific">Gambusia affinis</name>
    <name type="common">Western mosquitofish</name>
    <name type="synonym">Heterandria affinis</name>
    <dbReference type="NCBI Taxonomy" id="33528"/>
    <lineage>
        <taxon>Eukaryota</taxon>
        <taxon>Metazoa</taxon>
        <taxon>Chordata</taxon>
        <taxon>Craniata</taxon>
        <taxon>Vertebrata</taxon>
        <taxon>Euteleostomi</taxon>
        <taxon>Actinopterygii</taxon>
        <taxon>Neopterygii</taxon>
        <taxon>Teleostei</taxon>
        <taxon>Neoteleostei</taxon>
        <taxon>Acanthomorphata</taxon>
        <taxon>Ovalentaria</taxon>
        <taxon>Atherinomorphae</taxon>
        <taxon>Cyprinodontiformes</taxon>
        <taxon>Poeciliidae</taxon>
        <taxon>Poeciliinae</taxon>
        <taxon>Gambusia</taxon>
    </lineage>
</organism>